<protein>
    <submittedName>
        <fullName evidence="3">Uncharacterized protein</fullName>
    </submittedName>
</protein>
<evidence type="ECO:0000313" key="3">
    <source>
        <dbReference type="EMBL" id="KAK8970879.1"/>
    </source>
</evidence>
<keyword evidence="4" id="KW-1185">Reference proteome</keyword>
<name>A0ABR2N431_9ASPA</name>
<keyword evidence="2" id="KW-0812">Transmembrane</keyword>
<dbReference type="InterPro" id="IPR029066">
    <property type="entry name" value="PLP-binding_barrel"/>
</dbReference>
<feature type="transmembrane region" description="Helical" evidence="2">
    <location>
        <begin position="59"/>
        <end position="77"/>
    </location>
</feature>
<accession>A0ABR2N431</accession>
<dbReference type="PANTHER" id="PTHR10146:SF14">
    <property type="entry name" value="PYRIDOXAL PHOSPHATE HOMEOSTASIS PROTEIN"/>
    <property type="match status" value="1"/>
</dbReference>
<reference evidence="3 4" key="1">
    <citation type="journal article" date="2022" name="Nat. Plants">
        <title>Genomes of leafy and leafless Platanthera orchids illuminate the evolution of mycoheterotrophy.</title>
        <authorList>
            <person name="Li M.H."/>
            <person name="Liu K.W."/>
            <person name="Li Z."/>
            <person name="Lu H.C."/>
            <person name="Ye Q.L."/>
            <person name="Zhang D."/>
            <person name="Wang J.Y."/>
            <person name="Li Y.F."/>
            <person name="Zhong Z.M."/>
            <person name="Liu X."/>
            <person name="Yu X."/>
            <person name="Liu D.K."/>
            <person name="Tu X.D."/>
            <person name="Liu B."/>
            <person name="Hao Y."/>
            <person name="Liao X.Y."/>
            <person name="Jiang Y.T."/>
            <person name="Sun W.H."/>
            <person name="Chen J."/>
            <person name="Chen Y.Q."/>
            <person name="Ai Y."/>
            <person name="Zhai J.W."/>
            <person name="Wu S.S."/>
            <person name="Zhou Z."/>
            <person name="Hsiao Y.Y."/>
            <person name="Wu W.L."/>
            <person name="Chen Y.Y."/>
            <person name="Lin Y.F."/>
            <person name="Hsu J.L."/>
            <person name="Li C.Y."/>
            <person name="Wang Z.W."/>
            <person name="Zhao X."/>
            <person name="Zhong W.Y."/>
            <person name="Ma X.K."/>
            <person name="Ma L."/>
            <person name="Huang J."/>
            <person name="Chen G.Z."/>
            <person name="Huang M.Z."/>
            <person name="Huang L."/>
            <person name="Peng D.H."/>
            <person name="Luo Y.B."/>
            <person name="Zou S.Q."/>
            <person name="Chen S.P."/>
            <person name="Lan S."/>
            <person name="Tsai W.C."/>
            <person name="Van de Peer Y."/>
            <person name="Liu Z.J."/>
        </authorList>
    </citation>
    <scope>NUCLEOTIDE SEQUENCE [LARGE SCALE GENOMIC DNA]</scope>
    <source>
        <strain evidence="3">Lor288</strain>
    </source>
</reference>
<keyword evidence="1" id="KW-0663">Pyridoxal phosphate</keyword>
<dbReference type="Gene3D" id="3.20.20.10">
    <property type="entry name" value="Alanine racemase"/>
    <property type="match status" value="1"/>
</dbReference>
<sequence length="97" mass="10761">MAASALESVAATALRSVLSKVHMAVERSDRPVEQVRVVAVSKTKSVPVVRQVYEAGHRVFGHPVFFFFCAGLGLACFSRTRDFFLCDSRVGFYPNMF</sequence>
<organism evidence="3 4">
    <name type="scientific">Platanthera guangdongensis</name>
    <dbReference type="NCBI Taxonomy" id="2320717"/>
    <lineage>
        <taxon>Eukaryota</taxon>
        <taxon>Viridiplantae</taxon>
        <taxon>Streptophyta</taxon>
        <taxon>Embryophyta</taxon>
        <taxon>Tracheophyta</taxon>
        <taxon>Spermatophyta</taxon>
        <taxon>Magnoliopsida</taxon>
        <taxon>Liliopsida</taxon>
        <taxon>Asparagales</taxon>
        <taxon>Orchidaceae</taxon>
        <taxon>Orchidoideae</taxon>
        <taxon>Orchideae</taxon>
        <taxon>Orchidinae</taxon>
        <taxon>Platanthera</taxon>
    </lineage>
</organism>
<dbReference type="Proteomes" id="UP001412067">
    <property type="component" value="Unassembled WGS sequence"/>
</dbReference>
<keyword evidence="2" id="KW-1133">Transmembrane helix</keyword>
<keyword evidence="2" id="KW-0472">Membrane</keyword>
<dbReference type="EMBL" id="JBBWWR010000001">
    <property type="protein sequence ID" value="KAK8970879.1"/>
    <property type="molecule type" value="Genomic_DNA"/>
</dbReference>
<evidence type="ECO:0000256" key="1">
    <source>
        <dbReference type="ARBA" id="ARBA00022898"/>
    </source>
</evidence>
<dbReference type="InterPro" id="IPR011078">
    <property type="entry name" value="PyrdxlP_homeostasis"/>
</dbReference>
<proteinExistence type="predicted"/>
<evidence type="ECO:0000313" key="4">
    <source>
        <dbReference type="Proteomes" id="UP001412067"/>
    </source>
</evidence>
<dbReference type="SUPFAM" id="SSF51419">
    <property type="entry name" value="PLP-binding barrel"/>
    <property type="match status" value="1"/>
</dbReference>
<evidence type="ECO:0000256" key="2">
    <source>
        <dbReference type="SAM" id="Phobius"/>
    </source>
</evidence>
<gene>
    <name evidence="3" type="ORF">KSP40_PGU002341</name>
</gene>
<dbReference type="PANTHER" id="PTHR10146">
    <property type="entry name" value="PROLINE SYNTHETASE CO-TRANSCRIBED BACTERIAL HOMOLOG PROTEIN"/>
    <property type="match status" value="1"/>
</dbReference>
<comment type="caution">
    <text evidence="3">The sequence shown here is derived from an EMBL/GenBank/DDBJ whole genome shotgun (WGS) entry which is preliminary data.</text>
</comment>